<evidence type="ECO:0000313" key="2">
    <source>
        <dbReference type="Proteomes" id="UP001610063"/>
    </source>
</evidence>
<dbReference type="Proteomes" id="UP001610063">
    <property type="component" value="Unassembled WGS sequence"/>
</dbReference>
<organism evidence="1 2">
    <name type="scientific">Marinoscillum luteum</name>
    <dbReference type="NCBI Taxonomy" id="861051"/>
    <lineage>
        <taxon>Bacteria</taxon>
        <taxon>Pseudomonadati</taxon>
        <taxon>Bacteroidota</taxon>
        <taxon>Cytophagia</taxon>
        <taxon>Cytophagales</taxon>
        <taxon>Reichenbachiellaceae</taxon>
        <taxon>Marinoscillum</taxon>
    </lineage>
</organism>
<name>A0ABW7NEE8_9BACT</name>
<dbReference type="EMBL" id="JBIPKE010000019">
    <property type="protein sequence ID" value="MFH6985134.1"/>
    <property type="molecule type" value="Genomic_DNA"/>
</dbReference>
<proteinExistence type="predicted"/>
<comment type="caution">
    <text evidence="1">The sequence shown here is derived from an EMBL/GenBank/DDBJ whole genome shotgun (WGS) entry which is preliminary data.</text>
</comment>
<accession>A0ABW7NEE8</accession>
<sequence length="52" mass="6066">MKWTKLITLLMIISLLTYLMEMERRLRDIISPQVETISLQLEAPVTHLLAAQ</sequence>
<evidence type="ECO:0000313" key="1">
    <source>
        <dbReference type="EMBL" id="MFH6985134.1"/>
    </source>
</evidence>
<protein>
    <submittedName>
        <fullName evidence="1">Uncharacterized protein</fullName>
    </submittedName>
</protein>
<gene>
    <name evidence="1" type="ORF">ACHKAR_16905</name>
</gene>
<keyword evidence="2" id="KW-1185">Reference proteome</keyword>
<dbReference type="RefSeq" id="WP_159582835.1">
    <property type="nucleotide sequence ID" value="NZ_JBIPKE010000019.1"/>
</dbReference>
<reference evidence="1 2" key="1">
    <citation type="journal article" date="2013" name="Int. J. Syst. Evol. Microbiol.">
        <title>Marinoscillum luteum sp. nov., isolated from marine sediment.</title>
        <authorList>
            <person name="Cha I.T."/>
            <person name="Park S.J."/>
            <person name="Kim S.J."/>
            <person name="Kim J.G."/>
            <person name="Jung M.Y."/>
            <person name="Shin K.S."/>
            <person name="Kwon K.K."/>
            <person name="Yang S.H."/>
            <person name="Seo Y.S."/>
            <person name="Rhee S.K."/>
        </authorList>
    </citation>
    <scope>NUCLEOTIDE SEQUENCE [LARGE SCALE GENOMIC DNA]</scope>
    <source>
        <strain evidence="1 2">KCTC 23939</strain>
    </source>
</reference>